<evidence type="ECO:0000259" key="1">
    <source>
        <dbReference type="Pfam" id="PF00669"/>
    </source>
</evidence>
<dbReference type="GO" id="GO:0005198">
    <property type="term" value="F:structural molecule activity"/>
    <property type="evidence" value="ECO:0007669"/>
    <property type="project" value="InterPro"/>
</dbReference>
<keyword evidence="2" id="KW-0969">Cilium</keyword>
<dbReference type="RefSeq" id="WP_006443379.1">
    <property type="nucleotide sequence ID" value="NZ_CP036524.1"/>
</dbReference>
<dbReference type="eggNOG" id="COG1344">
    <property type="taxonomic scope" value="Bacteria"/>
</dbReference>
<proteinExistence type="predicted"/>
<dbReference type="InterPro" id="IPR001492">
    <property type="entry name" value="Flagellin"/>
</dbReference>
<keyword evidence="3" id="KW-1185">Reference proteome</keyword>
<keyword evidence="2" id="KW-0282">Flagellum</keyword>
<accession>C0C1L2</accession>
<gene>
    <name evidence="2" type="primary">flgL</name>
    <name evidence="2" type="ORF">CLOHYLEM_06032</name>
</gene>
<name>C0C1L2_9FIRM</name>
<keyword evidence="2" id="KW-0966">Cell projection</keyword>
<dbReference type="InterPro" id="IPR001029">
    <property type="entry name" value="Flagellin_N"/>
</dbReference>
<sequence length="332" mass="36767">MMRITTNMIRRNYQNNLNSTLSGLEQARRQAETGRRFSKSYEDPSAAAKATILENRYARNGDYRNAVEDTMKWQDTQEDVLMQLGKIAEEVNKNYGVEAVSGTNASVRDTYAATFREMQKSMIYALNTKYGDTFAMAGSDGQNAPFELKEDGTVTYRGLDVNDPANTDALKALSREHSYIDLGFGLTFDGGGEIVSSSAFDAAFPGIKAVGFGQSDDGTSNNIIVLMGQMADVLEEDNFDEAAYKKLWTQFDKGAGDLQNCLTEIGTKTKLLSSTKDRLENEKLNITTQFDSTVNINEAEALMNFSYAQYVYNVALKIGTSLLSNSLLDFMK</sequence>
<dbReference type="Pfam" id="PF00669">
    <property type="entry name" value="Flagellin_N"/>
    <property type="match status" value="1"/>
</dbReference>
<dbReference type="HOGENOM" id="CLU_024437_0_0_9"/>
<dbReference type="SUPFAM" id="SSF64518">
    <property type="entry name" value="Phase 1 flagellin"/>
    <property type="match status" value="1"/>
</dbReference>
<evidence type="ECO:0000313" key="2">
    <source>
        <dbReference type="EMBL" id="EEG74026.1"/>
    </source>
</evidence>
<dbReference type="PANTHER" id="PTHR42792:SF1">
    <property type="entry name" value="FLAGELLAR HOOK-ASSOCIATED PROTEIN 3"/>
    <property type="match status" value="1"/>
</dbReference>
<dbReference type="AlphaFoldDB" id="C0C1L2"/>
<organism evidence="2 3">
    <name type="scientific">[Clostridium] hylemonae DSM 15053</name>
    <dbReference type="NCBI Taxonomy" id="553973"/>
    <lineage>
        <taxon>Bacteria</taxon>
        <taxon>Bacillati</taxon>
        <taxon>Bacillota</taxon>
        <taxon>Clostridia</taxon>
        <taxon>Lachnospirales</taxon>
        <taxon>Lachnospiraceae</taxon>
    </lineage>
</organism>
<dbReference type="GO" id="GO:0009288">
    <property type="term" value="C:bacterial-type flagellum"/>
    <property type="evidence" value="ECO:0007669"/>
    <property type="project" value="InterPro"/>
</dbReference>
<dbReference type="PANTHER" id="PTHR42792">
    <property type="entry name" value="FLAGELLIN"/>
    <property type="match status" value="1"/>
</dbReference>
<dbReference type="EMBL" id="ABYI02000022">
    <property type="protein sequence ID" value="EEG74026.1"/>
    <property type="molecule type" value="Genomic_DNA"/>
</dbReference>
<dbReference type="Gene3D" id="1.20.1330.10">
    <property type="entry name" value="f41 fragment of flagellin, N-terminal domain"/>
    <property type="match status" value="1"/>
</dbReference>
<dbReference type="STRING" id="553973.CLOHYLEM_06032"/>
<protein>
    <submittedName>
        <fullName evidence="2">Flagellar hook-associated protein FlgL</fullName>
    </submittedName>
</protein>
<reference evidence="2" key="1">
    <citation type="submission" date="2009-02" db="EMBL/GenBank/DDBJ databases">
        <authorList>
            <person name="Fulton L."/>
            <person name="Clifton S."/>
            <person name="Fulton B."/>
            <person name="Xu J."/>
            <person name="Minx P."/>
            <person name="Pepin K.H."/>
            <person name="Johnson M."/>
            <person name="Bhonagiri V."/>
            <person name="Nash W.E."/>
            <person name="Mardis E.R."/>
            <person name="Wilson R.K."/>
        </authorList>
    </citation>
    <scope>NUCLEOTIDE SEQUENCE [LARGE SCALE GENOMIC DNA]</scope>
    <source>
        <strain evidence="2">DSM 15053</strain>
    </source>
</reference>
<comment type="caution">
    <text evidence="2">The sequence shown here is derived from an EMBL/GenBank/DDBJ whole genome shotgun (WGS) entry which is preliminary data.</text>
</comment>
<feature type="domain" description="Flagellin N-terminal" evidence="1">
    <location>
        <begin position="4"/>
        <end position="133"/>
    </location>
</feature>
<reference evidence="2" key="2">
    <citation type="submission" date="2013-06" db="EMBL/GenBank/DDBJ databases">
        <title>Draft genome sequence of Clostridium hylemonae (DSM 15053).</title>
        <authorList>
            <person name="Sudarsanam P."/>
            <person name="Ley R."/>
            <person name="Guruge J."/>
            <person name="Turnbaugh P.J."/>
            <person name="Mahowald M."/>
            <person name="Liep D."/>
            <person name="Gordon J."/>
        </authorList>
    </citation>
    <scope>NUCLEOTIDE SEQUENCE</scope>
    <source>
        <strain evidence="2">DSM 15053</strain>
    </source>
</reference>
<evidence type="ECO:0000313" key="3">
    <source>
        <dbReference type="Proteomes" id="UP000004893"/>
    </source>
</evidence>
<dbReference type="Proteomes" id="UP000004893">
    <property type="component" value="Unassembled WGS sequence"/>
</dbReference>